<dbReference type="EMBL" id="MU157831">
    <property type="protein sequence ID" value="KAF9532498.1"/>
    <property type="molecule type" value="Genomic_DNA"/>
</dbReference>
<dbReference type="OrthoDB" id="3200752at2759"/>
<keyword evidence="2" id="KW-1185">Reference proteome</keyword>
<organism evidence="1 2">
    <name type="scientific">Crepidotus variabilis</name>
    <dbReference type="NCBI Taxonomy" id="179855"/>
    <lineage>
        <taxon>Eukaryota</taxon>
        <taxon>Fungi</taxon>
        <taxon>Dikarya</taxon>
        <taxon>Basidiomycota</taxon>
        <taxon>Agaricomycotina</taxon>
        <taxon>Agaricomycetes</taxon>
        <taxon>Agaricomycetidae</taxon>
        <taxon>Agaricales</taxon>
        <taxon>Agaricineae</taxon>
        <taxon>Crepidotaceae</taxon>
        <taxon>Crepidotus</taxon>
    </lineage>
</organism>
<sequence>MLGIENTEAVASFMQTCFKSYRLQKEVQGGIKDFPEHPRKVQLYVECIHAVKILVKAFENKNPVSWSVVEYAGKLSSKCTGQNETVETKLLQNYPPPSPSYHATPGIFVDNSGVIISWYLPNILFKSRAAKIWDSLTELEPLVKVNRASSSWRAGNVSLAPAWYQQAHEKSSRPEVSQSIRRPEAERWMECMAESFLIIGGIMFKMGCQGLRRLSDSADGVKYGDALQDILRLWATPFNVMSAICNRKTPLHRDNGSAYPWFDLLVPVGEYRQGTIAFPGVGVVFHGAFGANNAAWSGVQW</sequence>
<gene>
    <name evidence="1" type="ORF">CPB83DRAFT_832622</name>
</gene>
<comment type="caution">
    <text evidence="1">The sequence shown here is derived from an EMBL/GenBank/DDBJ whole genome shotgun (WGS) entry which is preliminary data.</text>
</comment>
<name>A0A9P6EPE7_9AGAR</name>
<accession>A0A9P6EPE7</accession>
<dbReference type="AlphaFoldDB" id="A0A9P6EPE7"/>
<protein>
    <submittedName>
        <fullName evidence="1">Uncharacterized protein</fullName>
    </submittedName>
</protein>
<dbReference type="Proteomes" id="UP000807306">
    <property type="component" value="Unassembled WGS sequence"/>
</dbReference>
<evidence type="ECO:0000313" key="2">
    <source>
        <dbReference type="Proteomes" id="UP000807306"/>
    </source>
</evidence>
<proteinExistence type="predicted"/>
<evidence type="ECO:0000313" key="1">
    <source>
        <dbReference type="EMBL" id="KAF9532498.1"/>
    </source>
</evidence>
<reference evidence="1" key="1">
    <citation type="submission" date="2020-11" db="EMBL/GenBank/DDBJ databases">
        <authorList>
            <consortium name="DOE Joint Genome Institute"/>
            <person name="Ahrendt S."/>
            <person name="Riley R."/>
            <person name="Andreopoulos W."/>
            <person name="Labutti K."/>
            <person name="Pangilinan J."/>
            <person name="Ruiz-Duenas F.J."/>
            <person name="Barrasa J.M."/>
            <person name="Sanchez-Garcia M."/>
            <person name="Camarero S."/>
            <person name="Miyauchi S."/>
            <person name="Serrano A."/>
            <person name="Linde D."/>
            <person name="Babiker R."/>
            <person name="Drula E."/>
            <person name="Ayuso-Fernandez I."/>
            <person name="Pacheco R."/>
            <person name="Padilla G."/>
            <person name="Ferreira P."/>
            <person name="Barriuso J."/>
            <person name="Kellner H."/>
            <person name="Castanera R."/>
            <person name="Alfaro M."/>
            <person name="Ramirez L."/>
            <person name="Pisabarro A.G."/>
            <person name="Kuo A."/>
            <person name="Tritt A."/>
            <person name="Lipzen A."/>
            <person name="He G."/>
            <person name="Yan M."/>
            <person name="Ng V."/>
            <person name="Cullen D."/>
            <person name="Martin F."/>
            <person name="Rosso M.-N."/>
            <person name="Henrissat B."/>
            <person name="Hibbett D."/>
            <person name="Martinez A.T."/>
            <person name="Grigoriev I.V."/>
        </authorList>
    </citation>
    <scope>NUCLEOTIDE SEQUENCE</scope>
    <source>
        <strain evidence="1">CBS 506.95</strain>
    </source>
</reference>